<feature type="coiled-coil region" evidence="1">
    <location>
        <begin position="347"/>
        <end position="394"/>
    </location>
</feature>
<comment type="caution">
    <text evidence="2">The sequence shown here is derived from an EMBL/GenBank/DDBJ whole genome shotgun (WGS) entry which is preliminary data.</text>
</comment>
<keyword evidence="1" id="KW-0175">Coiled coil</keyword>
<reference evidence="2" key="1">
    <citation type="journal article" date="2019" name="Sci. Rep.">
        <title>Draft genome of Tanacetum cinerariifolium, the natural source of mosquito coil.</title>
        <authorList>
            <person name="Yamashiro T."/>
            <person name="Shiraishi A."/>
            <person name="Satake H."/>
            <person name="Nakayama K."/>
        </authorList>
    </citation>
    <scope>NUCLEOTIDE SEQUENCE</scope>
</reference>
<gene>
    <name evidence="2" type="ORF">Tci_005807</name>
</gene>
<organism evidence="2">
    <name type="scientific">Tanacetum cinerariifolium</name>
    <name type="common">Dalmatian daisy</name>
    <name type="synonym">Chrysanthemum cinerariifolium</name>
    <dbReference type="NCBI Taxonomy" id="118510"/>
    <lineage>
        <taxon>Eukaryota</taxon>
        <taxon>Viridiplantae</taxon>
        <taxon>Streptophyta</taxon>
        <taxon>Embryophyta</taxon>
        <taxon>Tracheophyta</taxon>
        <taxon>Spermatophyta</taxon>
        <taxon>Magnoliopsida</taxon>
        <taxon>eudicotyledons</taxon>
        <taxon>Gunneridae</taxon>
        <taxon>Pentapetalae</taxon>
        <taxon>asterids</taxon>
        <taxon>campanulids</taxon>
        <taxon>Asterales</taxon>
        <taxon>Asteraceae</taxon>
        <taxon>Asteroideae</taxon>
        <taxon>Anthemideae</taxon>
        <taxon>Anthemidinae</taxon>
        <taxon>Tanacetum</taxon>
    </lineage>
</organism>
<proteinExistence type="predicted"/>
<evidence type="ECO:0008006" key="3">
    <source>
        <dbReference type="Google" id="ProtNLM"/>
    </source>
</evidence>
<dbReference type="AlphaFoldDB" id="A0A6L2JAC5"/>
<protein>
    <recommendedName>
        <fullName evidence="3">Transposase (Putative), gypsy type</fullName>
    </recommendedName>
</protein>
<sequence length="729" mass="78903">MDLLAFIRTANPTKVRVAERQRAKDEPRVLESTVGRVVSLISIAPARAFSELEASVDRLFDEGASGDGQDVDVQPVAVTTDTIVKDVAQLQPRRQRKRKIVVADAGGSSHPLKKLREDFGALGGVSTAGKSMAAVQSLFYRAMLEAEARGEPIPTLPFVTSSVSATPEREDKSLADSVPGPNLQTIGAPQRFVISSDSSHHSGANIAEAEVDSIIRSSAPSIETVTTVTSAIDTEATATRAHVAPFLFGVGSSSTGRIDSVPGGFSDVSGSYFLIGDEFPFPPKFFASVRGMDHDQLFTEFNVRAARQISLNAEVRMRDEYSIREKRKFRAVVDEQAELLKTKDGEIESLKSQLLLKEAEAAEAIRLQVEVFKFKSAEQSLRGQETEVADLDAQVTAVKLQNDNLVGQVHELKTSSAGLQEKVVVYEGFVSRLEKFQDEKLEEVNEKFDKLCADFVEMALHLEEKFYPHLLTTISGCRWVLTYDMKLAVAKCLNSTEYLSALGAAISKAVEKGMQEGLSVGITHGADGRKLADVVAYNPSAEANYLSALQHLQSVNFSLIAELKSNKDTSVDIIMNFLHLDDVAKRLGLTESQPHVDQLMVPIHHSLNQRVVGASALTFSLKVSNSRVKKMRENIANHVSALRGMFVPLSKPLSAIALEGMKGTSGSTPGVVATLSTTFVSASTIPPISTDDYEVANADGQGGARVDDETAADDDMNLFVSNADLNVSE</sequence>
<accession>A0A6L2JAC5</accession>
<evidence type="ECO:0000256" key="1">
    <source>
        <dbReference type="SAM" id="Coils"/>
    </source>
</evidence>
<dbReference type="EMBL" id="BKCJ010000509">
    <property type="protein sequence ID" value="GEU33829.1"/>
    <property type="molecule type" value="Genomic_DNA"/>
</dbReference>
<name>A0A6L2JAC5_TANCI</name>
<evidence type="ECO:0000313" key="2">
    <source>
        <dbReference type="EMBL" id="GEU33829.1"/>
    </source>
</evidence>